<dbReference type="EMBL" id="LASV01000018">
    <property type="protein sequence ID" value="KKA25544.1"/>
    <property type="molecule type" value="Genomic_DNA"/>
</dbReference>
<keyword evidence="5" id="KW-1185">Reference proteome</keyword>
<evidence type="ECO:0000313" key="5">
    <source>
        <dbReference type="Proteomes" id="UP000053958"/>
    </source>
</evidence>
<feature type="domain" description="BTB" evidence="3">
    <location>
        <begin position="397"/>
        <end position="466"/>
    </location>
</feature>
<dbReference type="InterPro" id="IPR000210">
    <property type="entry name" value="BTB/POZ_dom"/>
</dbReference>
<reference evidence="4 5" key="1">
    <citation type="submission" date="2015-04" db="EMBL/GenBank/DDBJ databases">
        <authorList>
            <person name="Heijne W.H."/>
            <person name="Fedorova N.D."/>
            <person name="Nierman W.C."/>
            <person name="Vollebregt A.W."/>
            <person name="Zhao Z."/>
            <person name="Wu L."/>
            <person name="Kumar M."/>
            <person name="Stam H."/>
            <person name="van den Berg M.A."/>
            <person name="Pel H.J."/>
        </authorList>
    </citation>
    <scope>NUCLEOTIDE SEQUENCE [LARGE SCALE GENOMIC DNA]</scope>
    <source>
        <strain evidence="4 5">CBS 393.64</strain>
    </source>
</reference>
<evidence type="ECO:0000259" key="3">
    <source>
        <dbReference type="PROSITE" id="PS50097"/>
    </source>
</evidence>
<evidence type="ECO:0000256" key="1">
    <source>
        <dbReference type="SAM" id="MobiDB-lite"/>
    </source>
</evidence>
<dbReference type="Gene3D" id="3.30.710.10">
    <property type="entry name" value="Potassium Channel Kv1.1, Chain A"/>
    <property type="match status" value="1"/>
</dbReference>
<feature type="transmembrane region" description="Helical" evidence="2">
    <location>
        <begin position="140"/>
        <end position="157"/>
    </location>
</feature>
<evidence type="ECO:0000256" key="2">
    <source>
        <dbReference type="SAM" id="Phobius"/>
    </source>
</evidence>
<accession>A0A0F4Z4T7</accession>
<keyword evidence="2" id="KW-1133">Transmembrane helix</keyword>
<name>A0A0F4Z4T7_RASE3</name>
<dbReference type="Proteomes" id="UP000053958">
    <property type="component" value="Unassembled WGS sequence"/>
</dbReference>
<dbReference type="OrthoDB" id="4140442at2759"/>
<comment type="caution">
    <text evidence="4">The sequence shown here is derived from an EMBL/GenBank/DDBJ whole genome shotgun (WGS) entry which is preliminary data.</text>
</comment>
<dbReference type="STRING" id="1408163.A0A0F4Z4T7"/>
<dbReference type="Pfam" id="PF00651">
    <property type="entry name" value="BTB"/>
    <property type="match status" value="1"/>
</dbReference>
<sequence length="582" mass="66837">MFPRSFVFQSFLQRCSRGSFQSLYLHSRPLSPRSFSEATRYANSVASRVPLRPKSSSRPSIPDPTEQTLKFAGRRPAGLGQLERKVAKLGSVVLFEAPSHRGYILWAYGIATYTFAFAIYNSHIVFRDPKRPLATWVKALWGGLCVIMSMMGTVAITRTFRLIKAVKAVHVNGAMYLRFSVRRTLPFRKPWQFDVLPRQVAFSRQLVIDPNRVTADGQVMAYSQKPDISFFRNPLKMISYIFFRNFLIVRQLVTTEDFILLEVQGQKGWFKMDANGFVSSDLLLVGNPVRVKYSSSVPMETDFRFFTPFDPLYGRSGGEQFYYPTEASPRRYGEGSTRLVVKTSSLLAQYHDPIPATKEPSYEEWRWETEWKAQYPEETLGKLKTNNPLWVLSGDKELIEVAVGEKAAPWAIHKKLLCSNSSFFQVAINSLFREGREKKVILRDEANEVFSLFVQWLYSGSFTTTSLPLLLRAYVLGDKLGSHRFQVYAFDKIYAMNASRCYFTPEQAVWVNENTMPNSMLRNFTIDTIAMGLVNNTLIPSDDDWNLMAPLYLQILLSVQSLAKFQNKAWRQKSRLHYISEN</sequence>
<gene>
    <name evidence="4" type="ORF">T310_0424</name>
</gene>
<dbReference type="SUPFAM" id="SSF54695">
    <property type="entry name" value="POZ domain"/>
    <property type="match status" value="1"/>
</dbReference>
<dbReference type="GeneID" id="25312478"/>
<dbReference type="InterPro" id="IPR011333">
    <property type="entry name" value="SKP1/BTB/POZ_sf"/>
</dbReference>
<dbReference type="AlphaFoldDB" id="A0A0F4Z4T7"/>
<dbReference type="RefSeq" id="XP_013332156.1">
    <property type="nucleotide sequence ID" value="XM_013476702.1"/>
</dbReference>
<evidence type="ECO:0000313" key="4">
    <source>
        <dbReference type="EMBL" id="KKA25544.1"/>
    </source>
</evidence>
<feature type="transmembrane region" description="Helical" evidence="2">
    <location>
        <begin position="103"/>
        <end position="120"/>
    </location>
</feature>
<keyword evidence="2" id="KW-0812">Transmembrane</keyword>
<organism evidence="4 5">
    <name type="scientific">Rasamsonia emersonii (strain ATCC 16479 / CBS 393.64 / IMI 116815)</name>
    <dbReference type="NCBI Taxonomy" id="1408163"/>
    <lineage>
        <taxon>Eukaryota</taxon>
        <taxon>Fungi</taxon>
        <taxon>Dikarya</taxon>
        <taxon>Ascomycota</taxon>
        <taxon>Pezizomycotina</taxon>
        <taxon>Eurotiomycetes</taxon>
        <taxon>Eurotiomycetidae</taxon>
        <taxon>Eurotiales</taxon>
        <taxon>Trichocomaceae</taxon>
        <taxon>Rasamsonia</taxon>
    </lineage>
</organism>
<dbReference type="CDD" id="cd18186">
    <property type="entry name" value="BTB_POZ_ZBTB_KLHL-like"/>
    <property type="match status" value="1"/>
</dbReference>
<feature type="region of interest" description="Disordered" evidence="1">
    <location>
        <begin position="48"/>
        <end position="67"/>
    </location>
</feature>
<protein>
    <recommendedName>
        <fullName evidence="3">BTB domain-containing protein</fullName>
    </recommendedName>
</protein>
<dbReference type="PROSITE" id="PS50097">
    <property type="entry name" value="BTB"/>
    <property type="match status" value="1"/>
</dbReference>
<keyword evidence="2" id="KW-0472">Membrane</keyword>
<dbReference type="PANTHER" id="PTHR47843:SF2">
    <property type="entry name" value="BTB DOMAIN-CONTAINING PROTEIN"/>
    <property type="match status" value="1"/>
</dbReference>
<dbReference type="PANTHER" id="PTHR47843">
    <property type="entry name" value="BTB DOMAIN-CONTAINING PROTEIN-RELATED"/>
    <property type="match status" value="1"/>
</dbReference>
<proteinExistence type="predicted"/>